<proteinExistence type="predicted"/>
<protein>
    <submittedName>
        <fullName evidence="2">Uncharacterized protein</fullName>
    </submittedName>
</protein>
<sequence>MLGSGEGFITKLASYLTADRHPVPDETPSTEDETSPTTPLTSNATREDNISTGNNESAKSISTTGPRRSIARSASETVVPSQTHSERLTAITVLNTVHFKEGERRVTNVPQHLPRAALQPPRRATQRSISNSRLELSSPNPDAATPFTALQKQHKEQAKFATSRLPRPARARLESSLSGPATRSRPSPTRSTALRSSSDPDLTKAFANPRTRDRNVPLKPCIKKKAGSVIAPPPEEFQHGKVTAGSRTLRRVKTVDFEGNGSSSSFSLSPGHFTQDRPNPLSRNNSEKTTRRASVTKKIAKTSPSCPNTIGTTKSSVADTAVTRTDVHVIAIAPQWDAQDVTNDEDIDPATPTMQIIETKSASYEIVWDDVPPEHSARIIGRRSSSASHALEAAAPGAPRGLERVNSKLACWSGTWNTPSEKFKPTIVVFPDDDGRSAYHDCAIEVDDELLVSAPPNSQMTSCTSSRFPSCPPSRTASAPMTRTASKEEMTFSDALRDTLPQLPEHLPPVLEQALPTPDGEVRIGGGRDMKPAIGFRKLSNVDEADTRFRGHRDSVTMAHSRLVRSGGVSAELFAHRDSISIGKKRIHARNHATSAVRAIPRRRETICEMRNFLDDDDMSGVSMPAADLVKERAAQALRNSSSPSMLRPPQQTPNQRHIRIVE</sequence>
<dbReference type="EMBL" id="NQIK02000009">
    <property type="protein sequence ID" value="KAF7566679.1"/>
    <property type="molecule type" value="Genomic_DNA"/>
</dbReference>
<feature type="region of interest" description="Disordered" evidence="1">
    <location>
        <begin position="105"/>
        <end position="216"/>
    </location>
</feature>
<feature type="region of interest" description="Disordered" evidence="1">
    <location>
        <begin position="635"/>
        <end position="663"/>
    </location>
</feature>
<feature type="region of interest" description="Disordered" evidence="1">
    <location>
        <begin position="259"/>
        <end position="311"/>
    </location>
</feature>
<reference evidence="3" key="2">
    <citation type="submission" date="2021-05" db="EMBL/GenBank/DDBJ databases">
        <authorList>
            <person name="Moolhuijzen P.M."/>
            <person name="Moffat C.S."/>
        </authorList>
    </citation>
    <scope>NUCLEOTIDE SEQUENCE</scope>
    <source>
        <strain evidence="3">86-124</strain>
    </source>
</reference>
<dbReference type="Proteomes" id="UP000249757">
    <property type="component" value="Unassembled WGS sequence"/>
</dbReference>
<evidence type="ECO:0000256" key="1">
    <source>
        <dbReference type="SAM" id="MobiDB-lite"/>
    </source>
</evidence>
<feature type="compositionally biased region" description="Polar residues" evidence="1">
    <location>
        <begin position="50"/>
        <end position="83"/>
    </location>
</feature>
<feature type="region of interest" description="Disordered" evidence="1">
    <location>
        <begin position="16"/>
        <end position="84"/>
    </location>
</feature>
<dbReference type="OMA" id="RTDVHVI"/>
<name>A0A2W1GK92_9PLEO</name>
<evidence type="ECO:0000313" key="4">
    <source>
        <dbReference type="Proteomes" id="UP000245464"/>
    </source>
</evidence>
<dbReference type="AlphaFoldDB" id="A0A2W1GK92"/>
<feature type="compositionally biased region" description="Polar residues" evidence="1">
    <location>
        <begin position="302"/>
        <end position="311"/>
    </location>
</feature>
<dbReference type="EMBL" id="NRDI02000002">
    <property type="protein sequence ID" value="KAI1519615.1"/>
    <property type="molecule type" value="Genomic_DNA"/>
</dbReference>
<evidence type="ECO:0000313" key="2">
    <source>
        <dbReference type="EMBL" id="KAF7566679.1"/>
    </source>
</evidence>
<feature type="compositionally biased region" description="Polar residues" evidence="1">
    <location>
        <begin position="175"/>
        <end position="200"/>
    </location>
</feature>
<organism evidence="2 4">
    <name type="scientific">Pyrenophora tritici-repentis</name>
    <dbReference type="NCBI Taxonomy" id="45151"/>
    <lineage>
        <taxon>Eukaryota</taxon>
        <taxon>Fungi</taxon>
        <taxon>Dikarya</taxon>
        <taxon>Ascomycota</taxon>
        <taxon>Pezizomycotina</taxon>
        <taxon>Dothideomycetes</taxon>
        <taxon>Pleosporomycetidae</taxon>
        <taxon>Pleosporales</taxon>
        <taxon>Pleosporineae</taxon>
        <taxon>Pleosporaceae</taxon>
        <taxon>Pyrenophora</taxon>
    </lineage>
</organism>
<evidence type="ECO:0000313" key="3">
    <source>
        <dbReference type="EMBL" id="KAI1519615.1"/>
    </source>
</evidence>
<feature type="compositionally biased region" description="Polar residues" evidence="1">
    <location>
        <begin position="126"/>
        <end position="140"/>
    </location>
</feature>
<keyword evidence="5" id="KW-1185">Reference proteome</keyword>
<dbReference type="Proteomes" id="UP000245464">
    <property type="component" value="Chromosome 9"/>
</dbReference>
<reference evidence="2 4" key="1">
    <citation type="journal article" date="2018" name="BMC Genomics">
        <title>Comparative genomics of the wheat fungal pathogen Pyrenophora tritici-repentis reveals chromosomal variations and genome plasticity.</title>
        <authorList>
            <person name="Moolhuijzen P."/>
            <person name="See P.T."/>
            <person name="Hane J.K."/>
            <person name="Shi G."/>
            <person name="Liu Z."/>
            <person name="Oliver R.P."/>
            <person name="Moffat C.S."/>
        </authorList>
    </citation>
    <scope>NUCLEOTIDE SEQUENCE [LARGE SCALE GENOMIC DNA]</scope>
    <source>
        <strain evidence="2">M4</strain>
    </source>
</reference>
<dbReference type="OrthoDB" id="3944862at2759"/>
<feature type="compositionally biased region" description="Polar residues" evidence="1">
    <location>
        <begin position="457"/>
        <end position="484"/>
    </location>
</feature>
<feature type="region of interest" description="Disordered" evidence="1">
    <location>
        <begin position="457"/>
        <end position="485"/>
    </location>
</feature>
<gene>
    <name evidence="3" type="ORF">Ptr86124_002743</name>
    <name evidence="2" type="ORF">PtrM4_149990</name>
</gene>
<reference evidence="5" key="4">
    <citation type="journal article" date="2022" name="Microb. Genom.">
        <title>A global pangenome for the wheat fungal pathogen Pyrenophora tritici-repentis and prediction of effector protein structural homology.</title>
        <authorList>
            <person name="Moolhuijzen P.M."/>
            <person name="See P.T."/>
            <person name="Shi G."/>
            <person name="Powell H.R."/>
            <person name="Cockram J."/>
            <person name="Jorgensen L.N."/>
            <person name="Benslimane H."/>
            <person name="Strelkov S.E."/>
            <person name="Turner J."/>
            <person name="Liu Z."/>
            <person name="Moffat C.S."/>
        </authorList>
    </citation>
    <scope>NUCLEOTIDE SEQUENCE [LARGE SCALE GENOMIC DNA]</scope>
</reference>
<accession>A0A2W1GK92</accession>
<comment type="caution">
    <text evidence="2">The sequence shown here is derived from an EMBL/GenBank/DDBJ whole genome shotgun (WGS) entry which is preliminary data.</text>
</comment>
<reference evidence="3" key="3">
    <citation type="journal article" date="2022" name="bioRxiv">
        <title>A global pangenome for the wheat fungal pathogen Pyrenophora tritici-repentis and prediction of effector protein structural homology.</title>
        <authorList>
            <person name="Moolhuijzen P."/>
            <person name="See P.T."/>
            <person name="Shi G."/>
            <person name="Powell H.R."/>
            <person name="Cockram J."/>
            <person name="Jorgensen L.N."/>
            <person name="Benslimane H."/>
            <person name="Strelkov S.E."/>
            <person name="Turner J."/>
            <person name="Liu Z."/>
            <person name="Moffat C.S."/>
        </authorList>
    </citation>
    <scope>NUCLEOTIDE SEQUENCE</scope>
    <source>
        <strain evidence="3">86-124</strain>
    </source>
</reference>
<evidence type="ECO:0000313" key="5">
    <source>
        <dbReference type="Proteomes" id="UP000249757"/>
    </source>
</evidence>